<comment type="subcellular location">
    <subcellularLocation>
        <location evidence="1">Cell membrane</location>
        <topology evidence="1">Peripheral membrane protein</topology>
    </subcellularLocation>
</comment>
<dbReference type="InterPro" id="IPR027417">
    <property type="entry name" value="P-loop_NTPase"/>
</dbReference>
<keyword evidence="4 7" id="KW-0067">ATP-binding</keyword>
<dbReference type="Proteomes" id="UP001500945">
    <property type="component" value="Unassembled WGS sequence"/>
</dbReference>
<keyword evidence="2" id="KW-0813">Transport</keyword>
<dbReference type="InterPro" id="IPR017871">
    <property type="entry name" value="ABC_transporter-like_CS"/>
</dbReference>
<name>A0ABP8KFF9_9MICO</name>
<dbReference type="Gene3D" id="3.40.50.300">
    <property type="entry name" value="P-loop containing nucleotide triphosphate hydrolases"/>
    <property type="match status" value="1"/>
</dbReference>
<sequence length="301" mass="32189">MGTVIEVEHLAKRYGDVQAVADVSFEVHEGEILGILGPNGAGKTTSVECVQGLRAPDAGRVDVLGLDPTVHASALRERIGAQLQESSLPQRLRVGEALALFSSFQPGGPPWRSVMHDWGLEAKEKAAFGSLSGGQRQRLLVALALVNDPEVVFLDEMTTGLDPAARRSTWELVERIRARGTTVALVTHFMDEAERLCDRLVVVAAGRVVATGTPAELVAAHSDGVTVTFSAGGADVRFLEGLPGVHRVEVVDDRVLVHGIPAVPPHVGKALVDRGITPDDMDVERPSLEDVYLRLVEDGRS</sequence>
<accession>A0ABP8KFF9</accession>
<evidence type="ECO:0000313" key="8">
    <source>
        <dbReference type="Proteomes" id="UP001500945"/>
    </source>
</evidence>
<dbReference type="InterPro" id="IPR003593">
    <property type="entry name" value="AAA+_ATPase"/>
</dbReference>
<dbReference type="Pfam" id="PF00005">
    <property type="entry name" value="ABC_tran"/>
    <property type="match status" value="1"/>
</dbReference>
<dbReference type="PANTHER" id="PTHR42711:SF16">
    <property type="entry name" value="ABC TRANSPORTER ATP-BINDING PROTEIN"/>
    <property type="match status" value="1"/>
</dbReference>
<evidence type="ECO:0000256" key="2">
    <source>
        <dbReference type="ARBA" id="ARBA00022448"/>
    </source>
</evidence>
<dbReference type="PANTHER" id="PTHR42711">
    <property type="entry name" value="ABC TRANSPORTER ATP-BINDING PROTEIN"/>
    <property type="match status" value="1"/>
</dbReference>
<dbReference type="InterPro" id="IPR003439">
    <property type="entry name" value="ABC_transporter-like_ATP-bd"/>
</dbReference>
<dbReference type="GO" id="GO:0005524">
    <property type="term" value="F:ATP binding"/>
    <property type="evidence" value="ECO:0007669"/>
    <property type="project" value="UniProtKB-KW"/>
</dbReference>
<organism evidence="7 8">
    <name type="scientific">Fodinibacter luteus</name>
    <dbReference type="NCBI Taxonomy" id="552064"/>
    <lineage>
        <taxon>Bacteria</taxon>
        <taxon>Bacillati</taxon>
        <taxon>Actinomycetota</taxon>
        <taxon>Actinomycetes</taxon>
        <taxon>Micrococcales</taxon>
        <taxon>Intrasporangiaceae</taxon>
        <taxon>Fodinibacter (ex Wang et al. 2009)</taxon>
    </lineage>
</organism>
<dbReference type="SMART" id="SM00382">
    <property type="entry name" value="AAA"/>
    <property type="match status" value="1"/>
</dbReference>
<keyword evidence="3" id="KW-0547">Nucleotide-binding</keyword>
<evidence type="ECO:0000256" key="5">
    <source>
        <dbReference type="ARBA" id="ARBA00023251"/>
    </source>
</evidence>
<dbReference type="CDD" id="cd03230">
    <property type="entry name" value="ABC_DR_subfamily_A"/>
    <property type="match status" value="1"/>
</dbReference>
<dbReference type="EMBL" id="BAABGM010000011">
    <property type="protein sequence ID" value="GAA4404895.1"/>
    <property type="molecule type" value="Genomic_DNA"/>
</dbReference>
<evidence type="ECO:0000313" key="7">
    <source>
        <dbReference type="EMBL" id="GAA4404895.1"/>
    </source>
</evidence>
<dbReference type="RefSeq" id="WP_345204847.1">
    <property type="nucleotide sequence ID" value="NZ_BAABGM010000011.1"/>
</dbReference>
<evidence type="ECO:0000256" key="4">
    <source>
        <dbReference type="ARBA" id="ARBA00022840"/>
    </source>
</evidence>
<feature type="domain" description="ABC transporter" evidence="6">
    <location>
        <begin position="5"/>
        <end position="230"/>
    </location>
</feature>
<evidence type="ECO:0000256" key="3">
    <source>
        <dbReference type="ARBA" id="ARBA00022741"/>
    </source>
</evidence>
<reference evidence="8" key="1">
    <citation type="journal article" date="2019" name="Int. J. Syst. Evol. Microbiol.">
        <title>The Global Catalogue of Microorganisms (GCM) 10K type strain sequencing project: providing services to taxonomists for standard genome sequencing and annotation.</title>
        <authorList>
            <consortium name="The Broad Institute Genomics Platform"/>
            <consortium name="The Broad Institute Genome Sequencing Center for Infectious Disease"/>
            <person name="Wu L."/>
            <person name="Ma J."/>
        </authorList>
    </citation>
    <scope>NUCLEOTIDE SEQUENCE [LARGE SCALE GENOMIC DNA]</scope>
    <source>
        <strain evidence="8">JCM 17809</strain>
    </source>
</reference>
<dbReference type="SUPFAM" id="SSF52540">
    <property type="entry name" value="P-loop containing nucleoside triphosphate hydrolases"/>
    <property type="match status" value="1"/>
</dbReference>
<comment type="caution">
    <text evidence="7">The sequence shown here is derived from an EMBL/GenBank/DDBJ whole genome shotgun (WGS) entry which is preliminary data.</text>
</comment>
<keyword evidence="8" id="KW-1185">Reference proteome</keyword>
<evidence type="ECO:0000259" key="6">
    <source>
        <dbReference type="PROSITE" id="PS50893"/>
    </source>
</evidence>
<gene>
    <name evidence="7" type="ORF">GCM10023168_18070</name>
</gene>
<proteinExistence type="predicted"/>
<dbReference type="PROSITE" id="PS00211">
    <property type="entry name" value="ABC_TRANSPORTER_1"/>
    <property type="match status" value="1"/>
</dbReference>
<dbReference type="InterPro" id="IPR050763">
    <property type="entry name" value="ABC_transporter_ATP-binding"/>
</dbReference>
<dbReference type="PROSITE" id="PS50893">
    <property type="entry name" value="ABC_TRANSPORTER_2"/>
    <property type="match status" value="1"/>
</dbReference>
<keyword evidence="5" id="KW-0046">Antibiotic resistance</keyword>
<evidence type="ECO:0000256" key="1">
    <source>
        <dbReference type="ARBA" id="ARBA00004202"/>
    </source>
</evidence>
<protein>
    <submittedName>
        <fullName evidence="7">ABC transporter ATP-binding protein</fullName>
    </submittedName>
</protein>